<dbReference type="InterPro" id="IPR013087">
    <property type="entry name" value="Znf_C2H2_type"/>
</dbReference>
<dbReference type="GO" id="GO:0032454">
    <property type="term" value="F:histone H3K9 demethylase activity"/>
    <property type="evidence" value="ECO:0007669"/>
    <property type="project" value="TreeGrafter"/>
</dbReference>
<reference evidence="5" key="2">
    <citation type="journal article" date="2023" name="BMC Genomics">
        <title>Pest status, molecular evolution, and epigenetic factors derived from the genome assembly of Frankliniella fusca, a thysanopteran phytovirus vector.</title>
        <authorList>
            <person name="Catto M.A."/>
            <person name="Labadie P.E."/>
            <person name="Jacobson A.L."/>
            <person name="Kennedy G.G."/>
            <person name="Srinivasan R."/>
            <person name="Hunt B.G."/>
        </authorList>
    </citation>
    <scope>NUCLEOTIDE SEQUENCE</scope>
    <source>
        <strain evidence="5">PL_HMW_Pooled</strain>
    </source>
</reference>
<organism evidence="5 6">
    <name type="scientific">Frankliniella fusca</name>
    <dbReference type="NCBI Taxonomy" id="407009"/>
    <lineage>
        <taxon>Eukaryota</taxon>
        <taxon>Metazoa</taxon>
        <taxon>Ecdysozoa</taxon>
        <taxon>Arthropoda</taxon>
        <taxon>Hexapoda</taxon>
        <taxon>Insecta</taxon>
        <taxon>Pterygota</taxon>
        <taxon>Neoptera</taxon>
        <taxon>Paraneoptera</taxon>
        <taxon>Thysanoptera</taxon>
        <taxon>Terebrantia</taxon>
        <taxon>Thripoidea</taxon>
        <taxon>Thripidae</taxon>
        <taxon>Frankliniella</taxon>
    </lineage>
</organism>
<feature type="domain" description="C2H2-type" evidence="3">
    <location>
        <begin position="529"/>
        <end position="556"/>
    </location>
</feature>
<proteinExistence type="predicted"/>
<keyword evidence="1" id="KW-0862">Zinc</keyword>
<dbReference type="GO" id="GO:0008270">
    <property type="term" value="F:zinc ion binding"/>
    <property type="evidence" value="ECO:0007669"/>
    <property type="project" value="UniProtKB-KW"/>
</dbReference>
<feature type="compositionally biased region" description="Basic and acidic residues" evidence="2">
    <location>
        <begin position="475"/>
        <end position="493"/>
    </location>
</feature>
<dbReference type="InterPro" id="IPR003347">
    <property type="entry name" value="JmjC_dom"/>
</dbReference>
<comment type="caution">
    <text evidence="5">The sequence shown here is derived from an EMBL/GenBank/DDBJ whole genome shotgun (WGS) entry which is preliminary data.</text>
</comment>
<dbReference type="GO" id="GO:0000785">
    <property type="term" value="C:chromatin"/>
    <property type="evidence" value="ECO:0007669"/>
    <property type="project" value="TreeGrafter"/>
</dbReference>
<keyword evidence="6" id="KW-1185">Reference proteome</keyword>
<sequence length="559" mass="63487">MTEPSNMPMPSKMYRRFGVDYYEIDEQQFLHPGHLIDMLVNNKTLGSASNVCKTGVFVARLKVPTLSEAYVAEVKNLAARDVEMKDFRPLLLQRRCRWREAGFYQVTTASEGSNKAHERTLRNRREEFRQDFLALDFGNPEKSNLEQVLDAAGVGPCIDEFYARLRKRNSPIMYAANMDLKTLGEDLQVEVNLKITENASMSEMQSLIKYLGEEGDDYPGINRPTVYVGTEASLFQCHREDVSLQAINMHVAGAPKIWFVVPPKYLNAFCKVVEKLGLSAEERQCTSILQHKFFFLDPRVLLQEKIPVHTIIQRPGDIVYLLPNAVHFGFNVGWNVNEAVNCCSKTYCLPGMLAPQRCNCPDVAAIRHDFDIKRILRKADVSDDMVRLYANAQLLTISSELRLLHPDLHPEMGLPGDSSLRIDHLLGEDVGEEEVGKLWMTLRRAGEADAEYIGGFQEIELDGEEVAVRPKGTHRCPECHHDTKRGGPKAGREAVESHVRQKHTAKFVEIMSEYERMYSPKRTRLDAQFQCGVCEKYYATQSSLNRHVRSSAACRPEAE</sequence>
<dbReference type="SUPFAM" id="SSF51197">
    <property type="entry name" value="Clavaminate synthase-like"/>
    <property type="match status" value="1"/>
</dbReference>
<evidence type="ECO:0000259" key="4">
    <source>
        <dbReference type="PROSITE" id="PS51184"/>
    </source>
</evidence>
<name>A0AAE1LFI8_9NEOP</name>
<evidence type="ECO:0000256" key="2">
    <source>
        <dbReference type="SAM" id="MobiDB-lite"/>
    </source>
</evidence>
<dbReference type="PROSITE" id="PS51184">
    <property type="entry name" value="JMJC"/>
    <property type="match status" value="1"/>
</dbReference>
<evidence type="ECO:0000313" key="5">
    <source>
        <dbReference type="EMBL" id="KAK3918261.1"/>
    </source>
</evidence>
<dbReference type="PANTHER" id="PTHR10694:SF7">
    <property type="entry name" value="[HISTONE H3]-TRIMETHYL-L-LYSINE(9) DEMETHYLASE"/>
    <property type="match status" value="1"/>
</dbReference>
<dbReference type="Pfam" id="PF02373">
    <property type="entry name" value="JmjC"/>
    <property type="match status" value="1"/>
</dbReference>
<dbReference type="GO" id="GO:0051864">
    <property type="term" value="F:histone H3K36 demethylase activity"/>
    <property type="evidence" value="ECO:0007669"/>
    <property type="project" value="TreeGrafter"/>
</dbReference>
<dbReference type="AlphaFoldDB" id="A0AAE1LFI8"/>
<dbReference type="Gene3D" id="3.30.160.60">
    <property type="entry name" value="Classic Zinc Finger"/>
    <property type="match status" value="1"/>
</dbReference>
<feature type="region of interest" description="Disordered" evidence="2">
    <location>
        <begin position="472"/>
        <end position="493"/>
    </location>
</feature>
<dbReference type="EMBL" id="JAHWGI010000919">
    <property type="protein sequence ID" value="KAK3918261.1"/>
    <property type="molecule type" value="Genomic_DNA"/>
</dbReference>
<dbReference type="PROSITE" id="PS50157">
    <property type="entry name" value="ZINC_FINGER_C2H2_2"/>
    <property type="match status" value="1"/>
</dbReference>
<gene>
    <name evidence="5" type="ORF">KUF71_026336</name>
</gene>
<dbReference type="GO" id="GO:0010468">
    <property type="term" value="P:regulation of gene expression"/>
    <property type="evidence" value="ECO:0007669"/>
    <property type="project" value="TreeGrafter"/>
</dbReference>
<evidence type="ECO:0000313" key="6">
    <source>
        <dbReference type="Proteomes" id="UP001219518"/>
    </source>
</evidence>
<keyword evidence="1" id="KW-0479">Metal-binding</keyword>
<reference evidence="5" key="1">
    <citation type="submission" date="2021-07" db="EMBL/GenBank/DDBJ databases">
        <authorList>
            <person name="Catto M.A."/>
            <person name="Jacobson A."/>
            <person name="Kennedy G."/>
            <person name="Labadie P."/>
            <person name="Hunt B.G."/>
            <person name="Srinivasan R."/>
        </authorList>
    </citation>
    <scope>NUCLEOTIDE SEQUENCE</scope>
    <source>
        <strain evidence="5">PL_HMW_Pooled</strain>
        <tissue evidence="5">Head</tissue>
    </source>
</reference>
<evidence type="ECO:0000259" key="3">
    <source>
        <dbReference type="PROSITE" id="PS50157"/>
    </source>
</evidence>
<accession>A0AAE1LFI8</accession>
<dbReference type="SMART" id="SM00558">
    <property type="entry name" value="JmjC"/>
    <property type="match status" value="1"/>
</dbReference>
<dbReference type="GO" id="GO:0005634">
    <property type="term" value="C:nucleus"/>
    <property type="evidence" value="ECO:0007669"/>
    <property type="project" value="TreeGrafter"/>
</dbReference>
<dbReference type="PANTHER" id="PTHR10694">
    <property type="entry name" value="LYSINE-SPECIFIC DEMETHYLASE"/>
    <property type="match status" value="1"/>
</dbReference>
<evidence type="ECO:0000256" key="1">
    <source>
        <dbReference type="PROSITE-ProRule" id="PRU00042"/>
    </source>
</evidence>
<protein>
    <submittedName>
        <fullName evidence="5">Lysine-specific demethylase 4D</fullName>
    </submittedName>
</protein>
<dbReference type="Gene3D" id="2.60.120.650">
    <property type="entry name" value="Cupin"/>
    <property type="match status" value="1"/>
</dbReference>
<feature type="domain" description="JmjC" evidence="4">
    <location>
        <begin position="185"/>
        <end position="359"/>
    </location>
</feature>
<dbReference type="Proteomes" id="UP001219518">
    <property type="component" value="Unassembled WGS sequence"/>
</dbReference>
<keyword evidence="1" id="KW-0863">Zinc-finger</keyword>